<gene>
    <name evidence="2" type="ORF">Ocin01_17890</name>
</gene>
<reference evidence="2 3" key="1">
    <citation type="journal article" date="2016" name="Genome Biol. Evol.">
        <title>Gene Family Evolution Reflects Adaptation to Soil Environmental Stressors in the Genome of the Collembolan Orchesella cincta.</title>
        <authorList>
            <person name="Faddeeva-Vakhrusheva A."/>
            <person name="Derks M.F."/>
            <person name="Anvar S.Y."/>
            <person name="Agamennone V."/>
            <person name="Suring W."/>
            <person name="Smit S."/>
            <person name="van Straalen N.M."/>
            <person name="Roelofs D."/>
        </authorList>
    </citation>
    <scope>NUCLEOTIDE SEQUENCE [LARGE SCALE GENOMIC DNA]</scope>
    <source>
        <tissue evidence="2">Mixed pool</tissue>
    </source>
</reference>
<dbReference type="EMBL" id="LJIJ01003180">
    <property type="protein sequence ID" value="ODM88792.1"/>
    <property type="molecule type" value="Genomic_DNA"/>
</dbReference>
<evidence type="ECO:0000313" key="2">
    <source>
        <dbReference type="EMBL" id="ODM88792.1"/>
    </source>
</evidence>
<feature type="region of interest" description="Disordered" evidence="1">
    <location>
        <begin position="130"/>
        <end position="150"/>
    </location>
</feature>
<accession>A0A1D2M786</accession>
<feature type="non-terminal residue" evidence="2">
    <location>
        <position position="1"/>
    </location>
</feature>
<feature type="compositionally biased region" description="Acidic residues" evidence="1">
    <location>
        <begin position="141"/>
        <end position="150"/>
    </location>
</feature>
<evidence type="ECO:0000313" key="3">
    <source>
        <dbReference type="Proteomes" id="UP000094527"/>
    </source>
</evidence>
<keyword evidence="3" id="KW-1185">Reference proteome</keyword>
<proteinExistence type="predicted"/>
<comment type="caution">
    <text evidence="2">The sequence shown here is derived from an EMBL/GenBank/DDBJ whole genome shotgun (WGS) entry which is preliminary data.</text>
</comment>
<name>A0A1D2M786_ORCCI</name>
<dbReference type="Proteomes" id="UP000094527">
    <property type="component" value="Unassembled WGS sequence"/>
</dbReference>
<protein>
    <submittedName>
        <fullName evidence="2">Uncharacterized protein</fullName>
    </submittedName>
</protein>
<dbReference type="AlphaFoldDB" id="A0A1D2M786"/>
<sequence length="169" mass="19447">TAKYALQQSPVTEPMLIPEMWAQVFESLSHDDLQTVLNTTPEWNRLAPFTKNDDSFSKGKLKGTDIQSLRMVSKACQTGVELAYPEIRRVINLAEETLRAQENMRRAMEQVVGRIRLGMRHEARNQLREAQGLPELQYREGEEEPVPEDEFGEEEIQAYLARRLQGPPH</sequence>
<organism evidence="2 3">
    <name type="scientific">Orchesella cincta</name>
    <name type="common">Springtail</name>
    <name type="synonym">Podura cincta</name>
    <dbReference type="NCBI Taxonomy" id="48709"/>
    <lineage>
        <taxon>Eukaryota</taxon>
        <taxon>Metazoa</taxon>
        <taxon>Ecdysozoa</taxon>
        <taxon>Arthropoda</taxon>
        <taxon>Hexapoda</taxon>
        <taxon>Collembola</taxon>
        <taxon>Entomobryomorpha</taxon>
        <taxon>Entomobryoidea</taxon>
        <taxon>Orchesellidae</taxon>
        <taxon>Orchesellinae</taxon>
        <taxon>Orchesella</taxon>
    </lineage>
</organism>
<evidence type="ECO:0000256" key="1">
    <source>
        <dbReference type="SAM" id="MobiDB-lite"/>
    </source>
</evidence>